<reference evidence="3" key="3">
    <citation type="submission" date="2020-10" db="EMBL/GenBank/DDBJ databases">
        <authorList>
            <person name="Sedaghatjoo S."/>
        </authorList>
    </citation>
    <scope>NUCLEOTIDE SEQUENCE</scope>
    <source>
        <strain evidence="3">AZH3</strain>
    </source>
</reference>
<organism evidence="4 5">
    <name type="scientific">Tilletia caries</name>
    <name type="common">wheat bunt fungus</name>
    <dbReference type="NCBI Taxonomy" id="13290"/>
    <lineage>
        <taxon>Eukaryota</taxon>
        <taxon>Fungi</taxon>
        <taxon>Dikarya</taxon>
        <taxon>Basidiomycota</taxon>
        <taxon>Ustilaginomycotina</taxon>
        <taxon>Exobasidiomycetes</taxon>
        <taxon>Tilletiales</taxon>
        <taxon>Tilletiaceae</taxon>
        <taxon>Tilletia</taxon>
    </lineage>
</organism>
<accession>A0A8T8TE33</accession>
<keyword evidence="6" id="KW-1185">Reference proteome</keyword>
<comment type="caution">
    <text evidence="4">The sequence shown here is derived from an EMBL/GenBank/DDBJ whole genome shotgun (WGS) entry which is preliminary data.</text>
</comment>
<dbReference type="Proteomes" id="UP000077671">
    <property type="component" value="Unassembled WGS sequence"/>
</dbReference>
<dbReference type="AlphaFoldDB" id="A0A8T8TE33"/>
<evidence type="ECO:0000313" key="3">
    <source>
        <dbReference type="EMBL" id="CAD6961270.1"/>
    </source>
</evidence>
<feature type="signal peptide" evidence="2">
    <location>
        <begin position="1"/>
        <end position="36"/>
    </location>
</feature>
<evidence type="ECO:0000256" key="2">
    <source>
        <dbReference type="SAM" id="SignalP"/>
    </source>
</evidence>
<reference evidence="4" key="2">
    <citation type="journal article" date="2019" name="IMA Fungus">
        <title>Genome sequencing and comparison of five Tilletia species to identify candidate genes for the detection of regulated species infecting wheat.</title>
        <authorList>
            <person name="Nguyen H.D.T."/>
            <person name="Sultana T."/>
            <person name="Kesanakurti P."/>
            <person name="Hambleton S."/>
        </authorList>
    </citation>
    <scope>NUCLEOTIDE SEQUENCE</scope>
    <source>
        <strain evidence="4">DAOMC 238032</strain>
    </source>
</reference>
<evidence type="ECO:0000313" key="5">
    <source>
        <dbReference type="Proteomes" id="UP000077671"/>
    </source>
</evidence>
<proteinExistence type="predicted"/>
<dbReference type="Proteomes" id="UP000836402">
    <property type="component" value="Unassembled WGS sequence"/>
</dbReference>
<keyword evidence="2" id="KW-0732">Signal</keyword>
<sequence length="344" mass="34913">MAIMSSTSSSSRSGRASSWLVQAACLLLVATSTVSAAPSPVAAAAVLPRDGAAPAVPTEFIAALKLAEEVLSSMNNPTAVATAAVDAATPTTTWIAGGTAIAGSTTFLPNGDRIEPMPTNHADISPGKANEVIMAQLKAYADAASASASAPAPTGDVTPIRLSETLPALESAPGPVQIWNQASGADAQMKLIEEGKATQAAQSAGPVSSRDLVLSAVAEIRAEILARQAEEQNRRSQLPSQWANVSGMTDQTARLAQQKAAMAAAAAGSSQNQHQSKEGVATLAVPAGSDAGSNTSASPEAVSSGLTERRSQRSQSQSPLGSADAATAPAKRIFFRWTKSTNEN</sequence>
<dbReference type="EMBL" id="LWDD02000537">
    <property type="protein sequence ID" value="KAE8259206.1"/>
    <property type="molecule type" value="Genomic_DNA"/>
</dbReference>
<reference evidence="4" key="1">
    <citation type="submission" date="2016-04" db="EMBL/GenBank/DDBJ databases">
        <authorList>
            <person name="Nguyen H.D."/>
            <person name="Kesanakurti P."/>
            <person name="Cullis J."/>
            <person name="Levesque C.A."/>
            <person name="Hambleton S."/>
        </authorList>
    </citation>
    <scope>NUCLEOTIDE SEQUENCE</scope>
    <source>
        <strain evidence="4">DAOMC 238032</strain>
    </source>
</reference>
<evidence type="ECO:0000313" key="6">
    <source>
        <dbReference type="Proteomes" id="UP000836402"/>
    </source>
</evidence>
<feature type="region of interest" description="Disordered" evidence="1">
    <location>
        <begin position="286"/>
        <end position="344"/>
    </location>
</feature>
<protein>
    <submittedName>
        <fullName evidence="4">Uncharacterized protein</fullName>
    </submittedName>
</protein>
<feature type="chain" id="PRO_5035781022" evidence="2">
    <location>
        <begin position="37"/>
        <end position="344"/>
    </location>
</feature>
<evidence type="ECO:0000256" key="1">
    <source>
        <dbReference type="SAM" id="MobiDB-lite"/>
    </source>
</evidence>
<dbReference type="EMBL" id="CAJHJG010006968">
    <property type="protein sequence ID" value="CAD6961270.1"/>
    <property type="molecule type" value="Genomic_DNA"/>
</dbReference>
<name>A0A8T8TE33_9BASI</name>
<evidence type="ECO:0000313" key="4">
    <source>
        <dbReference type="EMBL" id="KAE8259206.1"/>
    </source>
</evidence>
<gene>
    <name evidence="4" type="ORF">A4X03_0g4157</name>
    <name evidence="3" type="ORF">JKIAZH3_G6264</name>
</gene>